<dbReference type="Gene3D" id="1.10.510.10">
    <property type="entry name" value="Transferase(Phosphotransferase) domain 1"/>
    <property type="match status" value="1"/>
</dbReference>
<gene>
    <name evidence="17" type="ORF">BaRGS_00028348</name>
</gene>
<dbReference type="GO" id="GO:0005524">
    <property type="term" value="F:ATP binding"/>
    <property type="evidence" value="ECO:0007669"/>
    <property type="project" value="UniProtKB-UniRule"/>
</dbReference>
<name>A0ABD0K027_9CAEN</name>
<evidence type="ECO:0000256" key="15">
    <source>
        <dbReference type="SAM" id="MobiDB-lite"/>
    </source>
</evidence>
<feature type="binding site" evidence="12">
    <location>
        <position position="198"/>
    </location>
    <ligand>
        <name>ATP</name>
        <dbReference type="ChEBI" id="CHEBI:30616"/>
    </ligand>
</feature>
<dbReference type="SMART" id="SM00220">
    <property type="entry name" value="S_TKc"/>
    <property type="match status" value="1"/>
</dbReference>
<dbReference type="PANTHER" id="PTHR11584">
    <property type="entry name" value="SERINE/THREONINE PROTEIN KINASE"/>
    <property type="match status" value="1"/>
</dbReference>
<dbReference type="GO" id="GO:0035556">
    <property type="term" value="P:intracellular signal transduction"/>
    <property type="evidence" value="ECO:0007669"/>
    <property type="project" value="UniProtKB-ARBA"/>
</dbReference>
<proteinExistence type="inferred from homology"/>
<keyword evidence="14" id="KW-0175">Coiled coil</keyword>
<evidence type="ECO:0000259" key="16">
    <source>
        <dbReference type="PROSITE" id="PS50011"/>
    </source>
</evidence>
<evidence type="ECO:0000256" key="6">
    <source>
        <dbReference type="ARBA" id="ARBA00022777"/>
    </source>
</evidence>
<evidence type="ECO:0000256" key="1">
    <source>
        <dbReference type="ARBA" id="ARBA00008874"/>
    </source>
</evidence>
<evidence type="ECO:0000256" key="7">
    <source>
        <dbReference type="ARBA" id="ARBA00022840"/>
    </source>
</evidence>
<keyword evidence="6" id="KW-0418">Kinase</keyword>
<protein>
    <recommendedName>
        <fullName evidence="10">Mitogen-activated protein kinase kinase kinase 19</fullName>
        <ecNumber evidence="2">2.7.11.1</ecNumber>
    </recommendedName>
    <alternativeName>
        <fullName evidence="11">SPS1/STE20-related protein kinase YSK4</fullName>
    </alternativeName>
</protein>
<dbReference type="PROSITE" id="PS00107">
    <property type="entry name" value="PROTEIN_KINASE_ATP"/>
    <property type="match status" value="1"/>
</dbReference>
<dbReference type="GO" id="GO:0004674">
    <property type="term" value="F:protein serine/threonine kinase activity"/>
    <property type="evidence" value="ECO:0007669"/>
    <property type="project" value="UniProtKB-KW"/>
</dbReference>
<dbReference type="Pfam" id="PF00069">
    <property type="entry name" value="Pkinase"/>
    <property type="match status" value="1"/>
</dbReference>
<dbReference type="PROSITE" id="PS00108">
    <property type="entry name" value="PROTEIN_KINASE_ST"/>
    <property type="match status" value="1"/>
</dbReference>
<comment type="catalytic activity">
    <reaction evidence="8">
        <text>L-threonyl-[protein] + ATP = O-phospho-L-threonyl-[protein] + ADP + H(+)</text>
        <dbReference type="Rhea" id="RHEA:46608"/>
        <dbReference type="Rhea" id="RHEA-COMP:11060"/>
        <dbReference type="Rhea" id="RHEA-COMP:11605"/>
        <dbReference type="ChEBI" id="CHEBI:15378"/>
        <dbReference type="ChEBI" id="CHEBI:30013"/>
        <dbReference type="ChEBI" id="CHEBI:30616"/>
        <dbReference type="ChEBI" id="CHEBI:61977"/>
        <dbReference type="ChEBI" id="CHEBI:456216"/>
        <dbReference type="EC" id="2.7.11.1"/>
    </reaction>
</comment>
<keyword evidence="4" id="KW-0808">Transferase</keyword>
<evidence type="ECO:0000256" key="2">
    <source>
        <dbReference type="ARBA" id="ARBA00012513"/>
    </source>
</evidence>
<evidence type="ECO:0000256" key="11">
    <source>
        <dbReference type="ARBA" id="ARBA00080573"/>
    </source>
</evidence>
<keyword evidence="5 12" id="KW-0547">Nucleotide-binding</keyword>
<dbReference type="InterPro" id="IPR000719">
    <property type="entry name" value="Prot_kinase_dom"/>
</dbReference>
<feature type="region of interest" description="Disordered" evidence="15">
    <location>
        <begin position="145"/>
        <end position="165"/>
    </location>
</feature>
<dbReference type="AlphaFoldDB" id="A0ABD0K027"/>
<dbReference type="CDD" id="cd06631">
    <property type="entry name" value="STKc_YSK4"/>
    <property type="match status" value="1"/>
</dbReference>
<dbReference type="PANTHER" id="PTHR11584:SF369">
    <property type="entry name" value="MITOGEN-ACTIVATED PROTEIN KINASE KINASE KINASE 19-RELATED"/>
    <property type="match status" value="1"/>
</dbReference>
<comment type="caution">
    <text evidence="17">The sequence shown here is derived from an EMBL/GenBank/DDBJ whole genome shotgun (WGS) entry which is preliminary data.</text>
</comment>
<dbReference type="FunFam" id="1.10.510.10:FF:000331">
    <property type="entry name" value="Mitogen-activated protein kinase kinase kinase 19"/>
    <property type="match status" value="1"/>
</dbReference>
<evidence type="ECO:0000256" key="5">
    <source>
        <dbReference type="ARBA" id="ARBA00022741"/>
    </source>
</evidence>
<dbReference type="InterPro" id="IPR017441">
    <property type="entry name" value="Protein_kinase_ATP_BS"/>
</dbReference>
<keyword evidence="3 13" id="KW-0723">Serine/threonine-protein kinase</keyword>
<comment type="similarity">
    <text evidence="1">Belongs to the protein kinase superfamily. STE Ser/Thr protein kinase family. STE20 subfamily.</text>
</comment>
<dbReference type="PROSITE" id="PS50011">
    <property type="entry name" value="PROTEIN_KINASE_DOM"/>
    <property type="match status" value="1"/>
</dbReference>
<evidence type="ECO:0000256" key="12">
    <source>
        <dbReference type="PROSITE-ProRule" id="PRU10141"/>
    </source>
</evidence>
<dbReference type="InterPro" id="IPR011009">
    <property type="entry name" value="Kinase-like_dom_sf"/>
</dbReference>
<evidence type="ECO:0000256" key="13">
    <source>
        <dbReference type="RuleBase" id="RU000304"/>
    </source>
</evidence>
<comment type="catalytic activity">
    <reaction evidence="9">
        <text>L-seryl-[protein] + ATP = O-phospho-L-seryl-[protein] + ADP + H(+)</text>
        <dbReference type="Rhea" id="RHEA:17989"/>
        <dbReference type="Rhea" id="RHEA-COMP:9863"/>
        <dbReference type="Rhea" id="RHEA-COMP:11604"/>
        <dbReference type="ChEBI" id="CHEBI:15378"/>
        <dbReference type="ChEBI" id="CHEBI:29999"/>
        <dbReference type="ChEBI" id="CHEBI:30616"/>
        <dbReference type="ChEBI" id="CHEBI:83421"/>
        <dbReference type="ChEBI" id="CHEBI:456216"/>
        <dbReference type="EC" id="2.7.11.1"/>
    </reaction>
</comment>
<evidence type="ECO:0000313" key="18">
    <source>
        <dbReference type="Proteomes" id="UP001519460"/>
    </source>
</evidence>
<evidence type="ECO:0000256" key="4">
    <source>
        <dbReference type="ARBA" id="ARBA00022679"/>
    </source>
</evidence>
<evidence type="ECO:0000256" key="9">
    <source>
        <dbReference type="ARBA" id="ARBA00048679"/>
    </source>
</evidence>
<keyword evidence="18" id="KW-1185">Reference proteome</keyword>
<reference evidence="17 18" key="1">
    <citation type="journal article" date="2023" name="Sci. Data">
        <title>Genome assembly of the Korean intertidal mud-creeper Batillaria attramentaria.</title>
        <authorList>
            <person name="Patra A.K."/>
            <person name="Ho P.T."/>
            <person name="Jun S."/>
            <person name="Lee S.J."/>
            <person name="Kim Y."/>
            <person name="Won Y.J."/>
        </authorList>
    </citation>
    <scope>NUCLEOTIDE SEQUENCE [LARGE SCALE GENOMIC DNA]</scope>
    <source>
        <strain evidence="17">Wonlab-2016</strain>
    </source>
</reference>
<feature type="domain" description="Protein kinase" evidence="16">
    <location>
        <begin position="170"/>
        <end position="431"/>
    </location>
</feature>
<keyword evidence="7 12" id="KW-0067">ATP-binding</keyword>
<dbReference type="SUPFAM" id="SSF56112">
    <property type="entry name" value="Protein kinase-like (PK-like)"/>
    <property type="match status" value="1"/>
</dbReference>
<dbReference type="Proteomes" id="UP001519460">
    <property type="component" value="Unassembled WGS sequence"/>
</dbReference>
<organism evidence="17 18">
    <name type="scientific">Batillaria attramentaria</name>
    <dbReference type="NCBI Taxonomy" id="370345"/>
    <lineage>
        <taxon>Eukaryota</taxon>
        <taxon>Metazoa</taxon>
        <taxon>Spiralia</taxon>
        <taxon>Lophotrochozoa</taxon>
        <taxon>Mollusca</taxon>
        <taxon>Gastropoda</taxon>
        <taxon>Caenogastropoda</taxon>
        <taxon>Sorbeoconcha</taxon>
        <taxon>Cerithioidea</taxon>
        <taxon>Batillariidae</taxon>
        <taxon>Batillaria</taxon>
    </lineage>
</organism>
<evidence type="ECO:0000256" key="3">
    <source>
        <dbReference type="ARBA" id="ARBA00022527"/>
    </source>
</evidence>
<feature type="region of interest" description="Disordered" evidence="15">
    <location>
        <begin position="84"/>
        <end position="105"/>
    </location>
</feature>
<sequence>MLDAGADKQKIKDMMNVDEEAKQLIKVMNSFRHMELHAGGSHQREPLVRSESHRVAKVASAQDRVPLVRPSSAGASRAKGRFHELKKTGSGSVHRSNRTEKKEVQELDKSVGEDLVLMVALLMWHKPLLETFLWMFWPTQQAQSRLSGHRGSRRGSACTNDSQEDETIQWKKGNVLGKGAFGTVWCGLTSEGELIAVKQIELNTADQRKAEREYEKVQEEVELLKTLNHTNIVGYLGTSFEDGTVSIFMQFVPGGSIASILARFGPLDEAVFRRYTRQIIQGVEYLHENDVIHRDIKGGNVMLMPNGIIKLIDFGCAKRLCINLSLSQTQILKSMKGTPYWMAPEVVNESGHGKKSDIWSIGCTVFEMATRKPPWADMNPMAAIFAIGSDRAVPLLPDRFSPEAVNFVNKCLTRNQQQRPTASELLLDPFMAEKASKK</sequence>
<accession>A0ABD0K027</accession>
<evidence type="ECO:0000256" key="14">
    <source>
        <dbReference type="SAM" id="Coils"/>
    </source>
</evidence>
<evidence type="ECO:0000256" key="10">
    <source>
        <dbReference type="ARBA" id="ARBA00069016"/>
    </source>
</evidence>
<evidence type="ECO:0000256" key="8">
    <source>
        <dbReference type="ARBA" id="ARBA00047899"/>
    </source>
</evidence>
<dbReference type="EC" id="2.7.11.1" evidence="2"/>
<dbReference type="InterPro" id="IPR008271">
    <property type="entry name" value="Ser/Thr_kinase_AS"/>
</dbReference>
<dbReference type="EMBL" id="JACVVK020000282">
    <property type="protein sequence ID" value="KAK7480429.1"/>
    <property type="molecule type" value="Genomic_DNA"/>
</dbReference>
<evidence type="ECO:0000313" key="17">
    <source>
        <dbReference type="EMBL" id="KAK7480429.1"/>
    </source>
</evidence>
<feature type="coiled-coil region" evidence="14">
    <location>
        <begin position="200"/>
        <end position="227"/>
    </location>
</feature>